<accession>A0A6N9TN20</accession>
<dbReference type="EMBL" id="JAAGRR010000057">
    <property type="protein sequence ID" value="NDY42448.1"/>
    <property type="molecule type" value="Genomic_DNA"/>
</dbReference>
<reference evidence="5 6" key="1">
    <citation type="submission" date="2020-02" db="EMBL/GenBank/DDBJ databases">
        <title>Comparative genomics of sulfur disproportionating microorganisms.</title>
        <authorList>
            <person name="Ward L.M."/>
            <person name="Bertran E."/>
            <person name="Johnston D.T."/>
        </authorList>
    </citation>
    <scope>NUCLEOTIDE SEQUENCE [LARGE SCALE GENOMIC DNA]</scope>
    <source>
        <strain evidence="5 6">DSM 100025</strain>
    </source>
</reference>
<proteinExistence type="inferred from homology"/>
<dbReference type="SUPFAM" id="SSF51556">
    <property type="entry name" value="Metallo-dependent hydrolases"/>
    <property type="match status" value="1"/>
</dbReference>
<keyword evidence="2 4" id="KW-0479">Metal-binding</keyword>
<dbReference type="PANTHER" id="PTHR46317:SF1">
    <property type="entry name" value="HYDROLASE, TATD FAMILY"/>
    <property type="match status" value="1"/>
</dbReference>
<name>A0A6N9TN20_DISTH</name>
<feature type="binding site" evidence="4">
    <location>
        <position position="7"/>
    </location>
    <ligand>
        <name>a divalent metal cation</name>
        <dbReference type="ChEBI" id="CHEBI:60240"/>
        <label>1</label>
    </ligand>
</feature>
<dbReference type="InterPro" id="IPR001130">
    <property type="entry name" value="TatD-like"/>
</dbReference>
<feature type="binding site" evidence="4">
    <location>
        <position position="201"/>
    </location>
    <ligand>
        <name>a divalent metal cation</name>
        <dbReference type="ChEBI" id="CHEBI:60240"/>
        <label>1</label>
    </ligand>
</feature>
<feature type="binding site" evidence="4">
    <location>
        <position position="130"/>
    </location>
    <ligand>
        <name>a divalent metal cation</name>
        <dbReference type="ChEBI" id="CHEBI:60240"/>
        <label>2</label>
    </ligand>
</feature>
<dbReference type="Gene3D" id="3.20.20.140">
    <property type="entry name" value="Metal-dependent hydrolases"/>
    <property type="match status" value="1"/>
</dbReference>
<dbReference type="RefSeq" id="WP_163298587.1">
    <property type="nucleotide sequence ID" value="NZ_JAAGRR010000057.1"/>
</dbReference>
<dbReference type="PANTHER" id="PTHR46317">
    <property type="entry name" value="HYDROLASE OF PHP SUPERFAMILY-RELATED PROTEIN"/>
    <property type="match status" value="1"/>
</dbReference>
<dbReference type="AlphaFoldDB" id="A0A6N9TN20"/>
<evidence type="ECO:0000256" key="4">
    <source>
        <dbReference type="PIRSR" id="PIRSR005902-1"/>
    </source>
</evidence>
<feature type="binding site" evidence="4">
    <location>
        <position position="92"/>
    </location>
    <ligand>
        <name>a divalent metal cation</name>
        <dbReference type="ChEBI" id="CHEBI:60240"/>
        <label>1</label>
    </ligand>
</feature>
<evidence type="ECO:0000256" key="2">
    <source>
        <dbReference type="ARBA" id="ARBA00022723"/>
    </source>
</evidence>
<dbReference type="InterPro" id="IPR032466">
    <property type="entry name" value="Metal_Hydrolase"/>
</dbReference>
<dbReference type="CDD" id="cd01310">
    <property type="entry name" value="TatD_DNAse"/>
    <property type="match status" value="1"/>
</dbReference>
<dbReference type="PIRSF" id="PIRSF005902">
    <property type="entry name" value="DNase_TatD"/>
    <property type="match status" value="1"/>
</dbReference>
<dbReference type="GO" id="GO:0016788">
    <property type="term" value="F:hydrolase activity, acting on ester bonds"/>
    <property type="evidence" value="ECO:0007669"/>
    <property type="project" value="InterPro"/>
</dbReference>
<protein>
    <submittedName>
        <fullName evidence="5">TatD family hydrolase</fullName>
    </submittedName>
</protein>
<evidence type="ECO:0000313" key="5">
    <source>
        <dbReference type="EMBL" id="NDY42448.1"/>
    </source>
</evidence>
<evidence type="ECO:0000256" key="3">
    <source>
        <dbReference type="ARBA" id="ARBA00022801"/>
    </source>
</evidence>
<keyword evidence="3 5" id="KW-0378">Hydrolase</keyword>
<keyword evidence="6" id="KW-1185">Reference proteome</keyword>
<dbReference type="PROSITE" id="PS01091">
    <property type="entry name" value="TATD_3"/>
    <property type="match status" value="1"/>
</dbReference>
<dbReference type="InterPro" id="IPR018228">
    <property type="entry name" value="DNase_TatD-rel_CS"/>
</dbReference>
<gene>
    <name evidence="5" type="ORF">G3N55_06280</name>
</gene>
<organism evidence="5 6">
    <name type="scientific">Dissulfurirhabdus thermomarina</name>
    <dbReference type="NCBI Taxonomy" id="1765737"/>
    <lineage>
        <taxon>Bacteria</taxon>
        <taxon>Deltaproteobacteria</taxon>
        <taxon>Dissulfurirhabdaceae</taxon>
        <taxon>Dissulfurirhabdus</taxon>
    </lineage>
</organism>
<comment type="similarity">
    <text evidence="1">Belongs to the metallo-dependent hydrolases superfamily. TatD-type hydrolase family.</text>
</comment>
<evidence type="ECO:0000313" key="6">
    <source>
        <dbReference type="Proteomes" id="UP000469346"/>
    </source>
</evidence>
<dbReference type="Pfam" id="PF01026">
    <property type="entry name" value="TatD_DNase"/>
    <property type="match status" value="1"/>
</dbReference>
<dbReference type="GO" id="GO:0046872">
    <property type="term" value="F:metal ion binding"/>
    <property type="evidence" value="ECO:0007669"/>
    <property type="project" value="UniProtKB-KW"/>
</dbReference>
<feature type="binding site" evidence="4">
    <location>
        <position position="9"/>
    </location>
    <ligand>
        <name>a divalent metal cation</name>
        <dbReference type="ChEBI" id="CHEBI:60240"/>
        <label>1</label>
    </ligand>
</feature>
<comment type="caution">
    <text evidence="5">The sequence shown here is derived from an EMBL/GenBank/DDBJ whole genome shotgun (WGS) entry which is preliminary data.</text>
</comment>
<evidence type="ECO:0000256" key="1">
    <source>
        <dbReference type="ARBA" id="ARBA00009275"/>
    </source>
</evidence>
<dbReference type="Proteomes" id="UP000469346">
    <property type="component" value="Unassembled WGS sequence"/>
</dbReference>
<sequence length="253" mass="27004">MEIVDTHAHLADAAFDPDRAAVLDRARAAGVRAVIAVGETLADAERNLALAERHPVLRPAAGLYPGRADAAAAEALAAFIRRRRDRLVAIGEVGLDFRLAADTPARELQRRVFAAFIDLALELDLPLNVHSRSAGRHAVAMLLERGARRVQLHAFDGKAASALPAVEAGYFFSIPPSVVRSRQKQKLVRRLPLSALLVETDSPVLGPRQGERNEPANAALVVAAVAEIKAVAPEAVAEAVLDNTRRLYGPGVA</sequence>
<feature type="binding site" evidence="4">
    <location>
        <position position="153"/>
    </location>
    <ligand>
        <name>a divalent metal cation</name>
        <dbReference type="ChEBI" id="CHEBI:60240"/>
        <label>2</label>
    </ligand>
</feature>